<dbReference type="GeneID" id="63935430"/>
<reference evidence="3 4" key="1">
    <citation type="submission" date="2018-06" db="EMBL/GenBank/DDBJ databases">
        <authorList>
            <consortium name="Pathogen Informatics"/>
            <person name="Doyle S."/>
        </authorList>
    </citation>
    <scope>NUCLEOTIDE SEQUENCE [LARGE SCALE GENOMIC DNA]</scope>
    <source>
        <strain evidence="3 4">NCTC11807</strain>
    </source>
</reference>
<evidence type="ECO:0000256" key="1">
    <source>
        <dbReference type="SAM" id="MobiDB-lite"/>
    </source>
</evidence>
<accession>A0A380HBU5</accession>
<evidence type="ECO:0008006" key="5">
    <source>
        <dbReference type="Google" id="ProtNLM"/>
    </source>
</evidence>
<organism evidence="3 4">
    <name type="scientific">Staphylococcus saccharolyticus</name>
    <dbReference type="NCBI Taxonomy" id="33028"/>
    <lineage>
        <taxon>Bacteria</taxon>
        <taxon>Bacillati</taxon>
        <taxon>Bacillota</taxon>
        <taxon>Bacilli</taxon>
        <taxon>Bacillales</taxon>
        <taxon>Staphylococcaceae</taxon>
        <taxon>Staphylococcus</taxon>
    </lineage>
</organism>
<evidence type="ECO:0000313" key="4">
    <source>
        <dbReference type="Proteomes" id="UP000255425"/>
    </source>
</evidence>
<feature type="chain" id="PRO_5016781067" description="Proteophosphoglycan 5" evidence="2">
    <location>
        <begin position="30"/>
        <end position="205"/>
    </location>
</feature>
<gene>
    <name evidence="3" type="ORF">NCTC11807_02723</name>
</gene>
<keyword evidence="2" id="KW-0732">Signal</keyword>
<evidence type="ECO:0000256" key="2">
    <source>
        <dbReference type="SAM" id="SignalP"/>
    </source>
</evidence>
<dbReference type="AlphaFoldDB" id="A0A380HBU5"/>
<dbReference type="EMBL" id="UHDZ01000001">
    <property type="protein sequence ID" value="SUM74718.1"/>
    <property type="molecule type" value="Genomic_DNA"/>
</dbReference>
<evidence type="ECO:0000313" key="3">
    <source>
        <dbReference type="EMBL" id="SUM74718.1"/>
    </source>
</evidence>
<feature type="signal peptide" evidence="2">
    <location>
        <begin position="1"/>
        <end position="29"/>
    </location>
</feature>
<dbReference type="RefSeq" id="WP_115314079.1">
    <property type="nucleotide sequence ID" value="NZ_CP066042.1"/>
</dbReference>
<feature type="compositionally biased region" description="Low complexity" evidence="1">
    <location>
        <begin position="31"/>
        <end position="88"/>
    </location>
</feature>
<proteinExistence type="predicted"/>
<feature type="compositionally biased region" description="Polar residues" evidence="1">
    <location>
        <begin position="91"/>
        <end position="102"/>
    </location>
</feature>
<keyword evidence="4" id="KW-1185">Reference proteome</keyword>
<protein>
    <recommendedName>
        <fullName evidence="5">Proteophosphoglycan 5</fullName>
    </recommendedName>
</protein>
<feature type="region of interest" description="Disordered" evidence="1">
    <location>
        <begin position="31"/>
        <end position="118"/>
    </location>
</feature>
<sequence>MKQIVFKLSCFMMIISVASLSTLSSELNAATSGGSSSSASSSARGSTSSSSSMSRSSAVNASRNAQQSSQRAAQQAAKSSSMSSNKVASKYHQSTRNQQFKSRSMMPSKRPYSSGTSYSSQFVTTSYYNNWLYFYLFASMSQSQHEKKNNIDYQMNMLKQQMKPHEKLYTITVQTKHGKRVVVVSKKQYDQIKTGQHIKIKNGIV</sequence>
<dbReference type="Proteomes" id="UP000255425">
    <property type="component" value="Unassembled WGS sequence"/>
</dbReference>
<name>A0A380HBU5_9STAP</name>